<evidence type="ECO:0000256" key="3">
    <source>
        <dbReference type="ARBA" id="ARBA00022723"/>
    </source>
</evidence>
<proteinExistence type="predicted"/>
<dbReference type="PANTHER" id="PTHR32439:SF9">
    <property type="entry name" value="BLR3264 PROTEIN"/>
    <property type="match status" value="1"/>
</dbReference>
<evidence type="ECO:0000313" key="9">
    <source>
        <dbReference type="Proteomes" id="UP000199423"/>
    </source>
</evidence>
<dbReference type="Gene3D" id="3.30.413.10">
    <property type="entry name" value="Sulfite Reductase Hemoprotein, domain 1"/>
    <property type="match status" value="2"/>
</dbReference>
<dbReference type="GO" id="GO:0051539">
    <property type="term" value="F:4 iron, 4 sulfur cluster binding"/>
    <property type="evidence" value="ECO:0007669"/>
    <property type="project" value="UniProtKB-KW"/>
</dbReference>
<dbReference type="Gene3D" id="3.90.480.10">
    <property type="entry name" value="Sulfite Reductase Hemoprotein,Domain 2"/>
    <property type="match status" value="1"/>
</dbReference>
<dbReference type="STRING" id="51670.SAMN04488557_0515"/>
<gene>
    <name evidence="8" type="ORF">SAMN04488557_0515</name>
</gene>
<dbReference type="EMBL" id="FPCH01000001">
    <property type="protein sequence ID" value="SFV26554.1"/>
    <property type="molecule type" value="Genomic_DNA"/>
</dbReference>
<name>A0A1I7MW03_9HYPH</name>
<feature type="domain" description="Nitrite/Sulfite reductase ferredoxin-like" evidence="7">
    <location>
        <begin position="17"/>
        <end position="84"/>
    </location>
</feature>
<evidence type="ECO:0000256" key="4">
    <source>
        <dbReference type="ARBA" id="ARBA00023002"/>
    </source>
</evidence>
<evidence type="ECO:0000256" key="2">
    <source>
        <dbReference type="ARBA" id="ARBA00022617"/>
    </source>
</evidence>
<protein>
    <submittedName>
        <fullName evidence="8">Precorrin-3B synthase</fullName>
    </submittedName>
</protein>
<dbReference type="PROSITE" id="PS00365">
    <property type="entry name" value="NIR_SIR"/>
    <property type="match status" value="1"/>
</dbReference>
<evidence type="ECO:0000256" key="6">
    <source>
        <dbReference type="ARBA" id="ARBA00023014"/>
    </source>
</evidence>
<keyword evidence="9" id="KW-1185">Reference proteome</keyword>
<evidence type="ECO:0000259" key="7">
    <source>
        <dbReference type="Pfam" id="PF03460"/>
    </source>
</evidence>
<dbReference type="InterPro" id="IPR045854">
    <property type="entry name" value="NO2/SO3_Rdtase_4Fe4S_sf"/>
</dbReference>
<dbReference type="GO" id="GO:0046872">
    <property type="term" value="F:metal ion binding"/>
    <property type="evidence" value="ECO:0007669"/>
    <property type="project" value="UniProtKB-KW"/>
</dbReference>
<dbReference type="SUPFAM" id="SSF56014">
    <property type="entry name" value="Nitrite and sulphite reductase 4Fe-4S domain-like"/>
    <property type="match status" value="2"/>
</dbReference>
<dbReference type="InterPro" id="IPR012798">
    <property type="entry name" value="Cbl_synth_CobG-like"/>
</dbReference>
<keyword evidence="4" id="KW-0560">Oxidoreductase</keyword>
<dbReference type="Proteomes" id="UP000199423">
    <property type="component" value="Unassembled WGS sequence"/>
</dbReference>
<keyword evidence="3" id="KW-0479">Metal-binding</keyword>
<keyword evidence="1" id="KW-0004">4Fe-4S</keyword>
<keyword evidence="6" id="KW-0411">Iron-sulfur</keyword>
<accession>A0A1I7MW03</accession>
<dbReference type="InterPro" id="IPR005117">
    <property type="entry name" value="NiRdtase/SiRdtase_haem-b_fer"/>
</dbReference>
<keyword evidence="5" id="KW-0408">Iron</keyword>
<dbReference type="GO" id="GO:0016491">
    <property type="term" value="F:oxidoreductase activity"/>
    <property type="evidence" value="ECO:0007669"/>
    <property type="project" value="UniProtKB-KW"/>
</dbReference>
<dbReference type="RefSeq" id="WP_092863787.1">
    <property type="nucleotide sequence ID" value="NZ_FPCH01000001.1"/>
</dbReference>
<dbReference type="InterPro" id="IPR036136">
    <property type="entry name" value="Nit/Sulf_reduc_fer-like_dom_sf"/>
</dbReference>
<dbReference type="PANTHER" id="PTHR32439">
    <property type="entry name" value="FERREDOXIN--NITRITE REDUCTASE, CHLOROPLASTIC"/>
    <property type="match status" value="1"/>
</dbReference>
<dbReference type="NCBIfam" id="TIGR02435">
    <property type="entry name" value="CobG"/>
    <property type="match status" value="1"/>
</dbReference>
<sequence>MTGAAHLRKGWCPGALRPMRSGDGLLVRVRPHAGAFTLPALHVIANVAARFGSGEIDLTNRGNLQLRGVSDDSYDAAIAALRAAGLIDESAQIEAVRNVIVDPLSGIDPARSDVRALAAAFECMLVDDARLWALPGKFGVSFSGTSEPRVGGRATDIMIASDGDRFAVFLDGATDVSCTVSRSDVLGAVQRLALAFLGFAANDPSVRRMRDAVAARGAVMIFATAELRVTSSPVQARIDPLPPVGLQVRGEQVFGVGIGLPFGRIVADQLDRLCEATAAAKRNDVFTSPQRILVFPVNDRARAGALMKVADDIGLINAGSDVRLAMDVCPGSPGCKNAMTDTRGDAQRLVEGLNGSLGGYTVHVSGCEKGCARRSAADFTLVAREGRYDLIRNGSPQLAGVGDSVALAEVEPADIGKTVSRFIMESAS</sequence>
<dbReference type="InterPro" id="IPR051329">
    <property type="entry name" value="NIR_SIR_4Fe-4S"/>
</dbReference>
<organism evidence="8 9">
    <name type="scientific">Hyphomicrobium facile</name>
    <dbReference type="NCBI Taxonomy" id="51670"/>
    <lineage>
        <taxon>Bacteria</taxon>
        <taxon>Pseudomonadati</taxon>
        <taxon>Pseudomonadota</taxon>
        <taxon>Alphaproteobacteria</taxon>
        <taxon>Hyphomicrobiales</taxon>
        <taxon>Hyphomicrobiaceae</taxon>
        <taxon>Hyphomicrobium</taxon>
    </lineage>
</organism>
<dbReference type="AlphaFoldDB" id="A0A1I7MW03"/>
<dbReference type="InterPro" id="IPR006066">
    <property type="entry name" value="NO2/SO3_Rdtase_FeS/sirohaem_BS"/>
</dbReference>
<evidence type="ECO:0000256" key="1">
    <source>
        <dbReference type="ARBA" id="ARBA00022485"/>
    </source>
</evidence>
<evidence type="ECO:0000313" key="8">
    <source>
        <dbReference type="EMBL" id="SFV26554.1"/>
    </source>
</evidence>
<keyword evidence="2" id="KW-0349">Heme</keyword>
<dbReference type="GO" id="GO:0020037">
    <property type="term" value="F:heme binding"/>
    <property type="evidence" value="ECO:0007669"/>
    <property type="project" value="InterPro"/>
</dbReference>
<evidence type="ECO:0000256" key="5">
    <source>
        <dbReference type="ARBA" id="ARBA00023004"/>
    </source>
</evidence>
<dbReference type="Pfam" id="PF03460">
    <property type="entry name" value="NIR_SIR_ferr"/>
    <property type="match status" value="1"/>
</dbReference>
<dbReference type="SUPFAM" id="SSF55124">
    <property type="entry name" value="Nitrite/Sulfite reductase N-terminal domain-like"/>
    <property type="match status" value="2"/>
</dbReference>
<dbReference type="OrthoDB" id="7459360at2"/>
<reference evidence="9" key="1">
    <citation type="submission" date="2016-10" db="EMBL/GenBank/DDBJ databases">
        <authorList>
            <person name="Varghese N."/>
            <person name="Submissions S."/>
        </authorList>
    </citation>
    <scope>NUCLEOTIDE SEQUENCE [LARGE SCALE GENOMIC DNA]</scope>
    <source>
        <strain evidence="9">DSM 1565</strain>
    </source>
</reference>